<dbReference type="GO" id="GO:0016757">
    <property type="term" value="F:glycosyltransferase activity"/>
    <property type="evidence" value="ECO:0007669"/>
    <property type="project" value="UniProtKB-KW"/>
</dbReference>
<accession>A0AAE3E461</accession>
<evidence type="ECO:0000259" key="5">
    <source>
        <dbReference type="Pfam" id="PF00535"/>
    </source>
</evidence>
<feature type="domain" description="Glycosyltransferase 2-like" evidence="5">
    <location>
        <begin position="6"/>
        <end position="176"/>
    </location>
</feature>
<evidence type="ECO:0000313" key="6">
    <source>
        <dbReference type="EMBL" id="MCC2221430.1"/>
    </source>
</evidence>
<keyword evidence="3" id="KW-0328">Glycosyltransferase</keyword>
<comment type="caution">
    <text evidence="6">The sequence shown here is derived from an EMBL/GenBank/DDBJ whole genome shotgun (WGS) entry which is preliminary data.</text>
</comment>
<dbReference type="CDD" id="cd04186">
    <property type="entry name" value="GT_2_like_c"/>
    <property type="match status" value="1"/>
</dbReference>
<evidence type="ECO:0000256" key="2">
    <source>
        <dbReference type="ARBA" id="ARBA00006739"/>
    </source>
</evidence>
<dbReference type="RefSeq" id="WP_118612074.1">
    <property type="nucleotide sequence ID" value="NZ_JAJEQN010000014.1"/>
</dbReference>
<organism evidence="6 7">
    <name type="scientific">Anthropogastromicrobium aceti</name>
    <dbReference type="NCBI Taxonomy" id="2981768"/>
    <lineage>
        <taxon>Bacteria</taxon>
        <taxon>Bacillati</taxon>
        <taxon>Bacillota</taxon>
        <taxon>Clostridia</taxon>
        <taxon>Lachnospirales</taxon>
        <taxon>Lachnospiraceae</taxon>
        <taxon>Anthropogastromicrobium</taxon>
    </lineage>
</organism>
<proteinExistence type="inferred from homology"/>
<reference evidence="6 7" key="1">
    <citation type="submission" date="2021-10" db="EMBL/GenBank/DDBJ databases">
        <title>Anaerobic single-cell dispensing facilitates the cultivation of human gut bacteria.</title>
        <authorList>
            <person name="Afrizal A."/>
        </authorList>
    </citation>
    <scope>NUCLEOTIDE SEQUENCE [LARGE SCALE GENOMIC DNA]</scope>
    <source>
        <strain evidence="6 7">CLA-AA-H224</strain>
    </source>
</reference>
<sequence>MEKKVTIVIPNYNGKRFLDDCLSSLERQTSKDFETLVIDNASQDDSVSYIREHYPWVKIAVMRHNLGFSGGVNVGIGMCTTPYVLLLNNDTRSFPKMVEELIKTMESADDIFSVSCKMIQFHDHEKMDDAGDLYTCLGWAFQRGVGQPVGDYREPAEVFSACAGAAMYRRELFAKVGLFDELHFAYLEDLDLGYRAKIQGYRNVYCPTAKVYHVGSGTSGSKYNSFKVKLSARNSVYVNYKNMPLPQLILNAPALVAGYFVKWCFFMKIGFGKDYVDGLKEGISTRKKCKKVFFRGRDIRNYWQIQKELWENTITYIIELAKRKL</sequence>
<dbReference type="Gene3D" id="3.90.550.10">
    <property type="entry name" value="Spore Coat Polysaccharide Biosynthesis Protein SpsA, Chain A"/>
    <property type="match status" value="1"/>
</dbReference>
<evidence type="ECO:0000256" key="4">
    <source>
        <dbReference type="ARBA" id="ARBA00022679"/>
    </source>
</evidence>
<name>A0AAE3E461_9FIRM</name>
<keyword evidence="7" id="KW-1185">Reference proteome</keyword>
<dbReference type="Pfam" id="PF00535">
    <property type="entry name" value="Glycos_transf_2"/>
    <property type="match status" value="1"/>
</dbReference>
<evidence type="ECO:0000256" key="1">
    <source>
        <dbReference type="ARBA" id="ARBA00004776"/>
    </source>
</evidence>
<keyword evidence="4" id="KW-0808">Transferase</keyword>
<dbReference type="PANTHER" id="PTHR43179:SF12">
    <property type="entry name" value="GALACTOFURANOSYLTRANSFERASE GLFT2"/>
    <property type="match status" value="1"/>
</dbReference>
<comment type="similarity">
    <text evidence="2">Belongs to the glycosyltransferase 2 family.</text>
</comment>
<dbReference type="AlphaFoldDB" id="A0AAE3E461"/>
<dbReference type="InterPro" id="IPR001173">
    <property type="entry name" value="Glyco_trans_2-like"/>
</dbReference>
<dbReference type="SUPFAM" id="SSF53448">
    <property type="entry name" value="Nucleotide-diphospho-sugar transferases"/>
    <property type="match status" value="1"/>
</dbReference>
<evidence type="ECO:0000313" key="7">
    <source>
        <dbReference type="Proteomes" id="UP001198200"/>
    </source>
</evidence>
<dbReference type="PANTHER" id="PTHR43179">
    <property type="entry name" value="RHAMNOSYLTRANSFERASE WBBL"/>
    <property type="match status" value="1"/>
</dbReference>
<dbReference type="Proteomes" id="UP001198200">
    <property type="component" value="Unassembled WGS sequence"/>
</dbReference>
<protein>
    <submittedName>
        <fullName evidence="6">Glycosyltransferase family 2 protein</fullName>
    </submittedName>
</protein>
<gene>
    <name evidence="6" type="ORF">LKD48_07230</name>
</gene>
<dbReference type="EMBL" id="JAJEQN010000014">
    <property type="protein sequence ID" value="MCC2221430.1"/>
    <property type="molecule type" value="Genomic_DNA"/>
</dbReference>
<comment type="pathway">
    <text evidence="1">Cell wall biogenesis; cell wall polysaccharide biosynthesis.</text>
</comment>
<evidence type="ECO:0000256" key="3">
    <source>
        <dbReference type="ARBA" id="ARBA00022676"/>
    </source>
</evidence>
<dbReference type="InterPro" id="IPR029044">
    <property type="entry name" value="Nucleotide-diphossugar_trans"/>
</dbReference>